<name>A0A176W8D9_MARPO</name>
<evidence type="ECO:0000313" key="9">
    <source>
        <dbReference type="EMBL" id="OAE29274.1"/>
    </source>
</evidence>
<organism evidence="9 10">
    <name type="scientific">Marchantia polymorpha subsp. ruderalis</name>
    <dbReference type="NCBI Taxonomy" id="1480154"/>
    <lineage>
        <taxon>Eukaryota</taxon>
        <taxon>Viridiplantae</taxon>
        <taxon>Streptophyta</taxon>
        <taxon>Embryophyta</taxon>
        <taxon>Marchantiophyta</taxon>
        <taxon>Marchantiopsida</taxon>
        <taxon>Marchantiidae</taxon>
        <taxon>Marchantiales</taxon>
        <taxon>Marchantiaceae</taxon>
        <taxon>Marchantia</taxon>
    </lineage>
</organism>
<dbReference type="InterPro" id="IPR037033">
    <property type="entry name" value="DNA-dir_RNAP_su2_hyb_sf"/>
</dbReference>
<evidence type="ECO:0000256" key="6">
    <source>
        <dbReference type="ARBA" id="ARBA00023163"/>
    </source>
</evidence>
<sequence>MSPPATAIVLHSQMRVGGKWKETLVENNPYCRILNTVTGSAQLSKLQGGDRAVVDFVAAVGTGPKEPMQKVSIRMPYGRNPVIGDMFSIRHGQKGVLSQHIDMPFSAVTGMRHGLIINPHAFLFRMTMLLEDYKATPFQKCAAHSKSSHKNKDESLVDKYGKQLKEYGFNYHGTEELDLLGDAPRAEHVHAEADAQALEVEDEAREAEAVLREGVEAEEQQLPSHGGHADEAHAGAPELQKSPPPKKSPPPPVVAKSPPPPAKSPPPPYVQKSPPPKKSPPPPVVVKSPPPPIKSPPPPYTIPYY</sequence>
<protein>
    <recommendedName>
        <fullName evidence="2">DNA-directed RNA polymerase</fullName>
        <ecNumber evidence="2">2.7.7.6</ecNumber>
    </recommendedName>
</protein>
<dbReference type="EC" id="2.7.7.6" evidence="2"/>
<dbReference type="GO" id="GO:0003677">
    <property type="term" value="F:DNA binding"/>
    <property type="evidence" value="ECO:0007669"/>
    <property type="project" value="InterPro"/>
</dbReference>
<dbReference type="SUPFAM" id="SSF64484">
    <property type="entry name" value="beta and beta-prime subunits of DNA dependent RNA-polymerase"/>
    <property type="match status" value="1"/>
</dbReference>
<dbReference type="InterPro" id="IPR015712">
    <property type="entry name" value="DNA-dir_RNA_pol_su2"/>
</dbReference>
<dbReference type="PANTHER" id="PTHR20856">
    <property type="entry name" value="DNA-DIRECTED RNA POLYMERASE I SUBUNIT 2"/>
    <property type="match status" value="1"/>
</dbReference>
<keyword evidence="5" id="KW-0548">Nucleotidyltransferase</keyword>
<comment type="similarity">
    <text evidence="1">Belongs to the RNA polymerase beta chain family.</text>
</comment>
<dbReference type="Proteomes" id="UP000077202">
    <property type="component" value="Unassembled WGS sequence"/>
</dbReference>
<feature type="region of interest" description="Disordered" evidence="7">
    <location>
        <begin position="217"/>
        <end position="305"/>
    </location>
</feature>
<evidence type="ECO:0000259" key="8">
    <source>
        <dbReference type="Pfam" id="PF00562"/>
    </source>
</evidence>
<keyword evidence="4" id="KW-0808">Transferase</keyword>
<feature type="domain" description="DNA-directed RNA polymerase subunit 2 hybrid-binding" evidence="8">
    <location>
        <begin position="43"/>
        <end position="177"/>
    </location>
</feature>
<reference evidence="9" key="1">
    <citation type="submission" date="2016-03" db="EMBL/GenBank/DDBJ databases">
        <title>Mechanisms controlling the formation of the plant cell surface in tip-growing cells are functionally conserved among land plants.</title>
        <authorList>
            <person name="Honkanen S."/>
            <person name="Jones V.A."/>
            <person name="Morieri G."/>
            <person name="Champion C."/>
            <person name="Hetherington A.J."/>
            <person name="Kelly S."/>
            <person name="Saint-Marcoux D."/>
            <person name="Proust H."/>
            <person name="Prescott H."/>
            <person name="Dolan L."/>
        </authorList>
    </citation>
    <scope>NUCLEOTIDE SEQUENCE [LARGE SCALE GENOMIC DNA]</scope>
    <source>
        <tissue evidence="9">Whole gametophyte</tissue>
    </source>
</reference>
<dbReference type="InterPro" id="IPR007120">
    <property type="entry name" value="DNA-dir_RNAP_su2_dom"/>
</dbReference>
<evidence type="ECO:0000256" key="3">
    <source>
        <dbReference type="ARBA" id="ARBA00022478"/>
    </source>
</evidence>
<evidence type="ECO:0000256" key="2">
    <source>
        <dbReference type="ARBA" id="ARBA00012418"/>
    </source>
</evidence>
<evidence type="ECO:0000256" key="5">
    <source>
        <dbReference type="ARBA" id="ARBA00022695"/>
    </source>
</evidence>
<dbReference type="EMBL" id="LVLJ01001475">
    <property type="protein sequence ID" value="OAE29274.1"/>
    <property type="molecule type" value="Genomic_DNA"/>
</dbReference>
<keyword evidence="6" id="KW-0804">Transcription</keyword>
<evidence type="ECO:0000256" key="1">
    <source>
        <dbReference type="ARBA" id="ARBA00006835"/>
    </source>
</evidence>
<dbReference type="InterPro" id="IPR014724">
    <property type="entry name" value="RNA_pol_RPB2_OB-fold"/>
</dbReference>
<evidence type="ECO:0000256" key="7">
    <source>
        <dbReference type="SAM" id="MobiDB-lite"/>
    </source>
</evidence>
<comment type="caution">
    <text evidence="9">The sequence shown here is derived from an EMBL/GenBank/DDBJ whole genome shotgun (WGS) entry which is preliminary data.</text>
</comment>
<dbReference type="Pfam" id="PF00562">
    <property type="entry name" value="RNA_pol_Rpb2_6"/>
    <property type="match status" value="1"/>
</dbReference>
<feature type="compositionally biased region" description="Pro residues" evidence="7">
    <location>
        <begin position="242"/>
        <end position="305"/>
    </location>
</feature>
<evidence type="ECO:0000256" key="4">
    <source>
        <dbReference type="ARBA" id="ARBA00022679"/>
    </source>
</evidence>
<accession>A0A176W8D9</accession>
<dbReference type="GO" id="GO:0032549">
    <property type="term" value="F:ribonucleoside binding"/>
    <property type="evidence" value="ECO:0007669"/>
    <property type="project" value="InterPro"/>
</dbReference>
<keyword evidence="10" id="KW-1185">Reference proteome</keyword>
<proteinExistence type="inferred from homology"/>
<dbReference type="Gene3D" id="2.40.50.150">
    <property type="match status" value="1"/>
</dbReference>
<keyword evidence="3" id="KW-0240">DNA-directed RNA polymerase</keyword>
<dbReference type="PRINTS" id="PR01217">
    <property type="entry name" value="PRICHEXTENSN"/>
</dbReference>
<dbReference type="GO" id="GO:0006351">
    <property type="term" value="P:DNA-templated transcription"/>
    <property type="evidence" value="ECO:0007669"/>
    <property type="project" value="InterPro"/>
</dbReference>
<dbReference type="AlphaFoldDB" id="A0A176W8D9"/>
<dbReference type="GO" id="GO:0003899">
    <property type="term" value="F:DNA-directed RNA polymerase activity"/>
    <property type="evidence" value="ECO:0007669"/>
    <property type="project" value="UniProtKB-EC"/>
</dbReference>
<dbReference type="Gene3D" id="2.40.270.10">
    <property type="entry name" value="DNA-directed RNA polymerase, subunit 2, domain 6"/>
    <property type="match status" value="1"/>
</dbReference>
<dbReference type="GO" id="GO:0000428">
    <property type="term" value="C:DNA-directed RNA polymerase complex"/>
    <property type="evidence" value="ECO:0007669"/>
    <property type="project" value="UniProtKB-KW"/>
</dbReference>
<evidence type="ECO:0000313" key="10">
    <source>
        <dbReference type="Proteomes" id="UP000077202"/>
    </source>
</evidence>
<gene>
    <name evidence="9" type="ORF">AXG93_3102s1000</name>
</gene>